<name>A0ACA9T0E0_9GLOM</name>
<feature type="non-terminal residue" evidence="1">
    <location>
        <position position="1"/>
    </location>
</feature>
<reference evidence="1" key="1">
    <citation type="submission" date="2021-06" db="EMBL/GenBank/DDBJ databases">
        <authorList>
            <person name="Kallberg Y."/>
            <person name="Tangrot J."/>
            <person name="Rosling A."/>
        </authorList>
    </citation>
    <scope>NUCLEOTIDE SEQUENCE</scope>
    <source>
        <strain evidence="1">MA461A</strain>
    </source>
</reference>
<accession>A0ACA9T0E0</accession>
<comment type="caution">
    <text evidence="1">The sequence shown here is derived from an EMBL/GenBank/DDBJ whole genome shotgun (WGS) entry which is preliminary data.</text>
</comment>
<sequence length="53" mass="5966">DQLLSCLTISHTICWHHLPGHVILDKTVELLAVALAYRLLHSISPQELYKFAG</sequence>
<evidence type="ECO:0000313" key="2">
    <source>
        <dbReference type="Proteomes" id="UP000789920"/>
    </source>
</evidence>
<feature type="non-terminal residue" evidence="1">
    <location>
        <position position="53"/>
    </location>
</feature>
<organism evidence="1 2">
    <name type="scientific">Racocetra persica</name>
    <dbReference type="NCBI Taxonomy" id="160502"/>
    <lineage>
        <taxon>Eukaryota</taxon>
        <taxon>Fungi</taxon>
        <taxon>Fungi incertae sedis</taxon>
        <taxon>Mucoromycota</taxon>
        <taxon>Glomeromycotina</taxon>
        <taxon>Glomeromycetes</taxon>
        <taxon>Diversisporales</taxon>
        <taxon>Gigasporaceae</taxon>
        <taxon>Racocetra</taxon>
    </lineage>
</organism>
<dbReference type="EMBL" id="CAJVQC010181144">
    <property type="protein sequence ID" value="CAG8852301.1"/>
    <property type="molecule type" value="Genomic_DNA"/>
</dbReference>
<evidence type="ECO:0000313" key="1">
    <source>
        <dbReference type="EMBL" id="CAG8852301.1"/>
    </source>
</evidence>
<keyword evidence="2" id="KW-1185">Reference proteome</keyword>
<gene>
    <name evidence="1" type="ORF">RPERSI_LOCUS37010</name>
</gene>
<proteinExistence type="predicted"/>
<protein>
    <submittedName>
        <fullName evidence="1">10835_t:CDS:1</fullName>
    </submittedName>
</protein>
<dbReference type="Proteomes" id="UP000789920">
    <property type="component" value="Unassembled WGS sequence"/>
</dbReference>